<dbReference type="InterPro" id="IPR051206">
    <property type="entry name" value="NAMLAA_amidase_2"/>
</dbReference>
<dbReference type="PANTHER" id="PTHR30417">
    <property type="entry name" value="N-ACETYLMURAMOYL-L-ALANINE AMIDASE AMID"/>
    <property type="match status" value="1"/>
</dbReference>
<dbReference type="FunFam" id="3.40.80.10:FF:000003">
    <property type="entry name" value="N-acetylmuramoyl-L-alanine amidase"/>
    <property type="match status" value="1"/>
</dbReference>
<dbReference type="PANTHER" id="PTHR30417:SF1">
    <property type="entry name" value="N-ACETYLMURAMOYL-L-ALANINE AMIDASE AMID"/>
    <property type="match status" value="1"/>
</dbReference>
<keyword evidence="8" id="KW-1185">Reference proteome</keyword>
<organism evidence="7 8">
    <name type="scientific">Zymobacter palmae</name>
    <dbReference type="NCBI Taxonomy" id="33074"/>
    <lineage>
        <taxon>Bacteria</taxon>
        <taxon>Pseudomonadati</taxon>
        <taxon>Pseudomonadota</taxon>
        <taxon>Gammaproteobacteria</taxon>
        <taxon>Oceanospirillales</taxon>
        <taxon>Halomonadaceae</taxon>
        <taxon>Zymobacter group</taxon>
        <taxon>Zymobacter</taxon>
    </lineage>
</organism>
<keyword evidence="5" id="KW-0961">Cell wall biogenesis/degradation</keyword>
<dbReference type="SUPFAM" id="SSF47090">
    <property type="entry name" value="PGBD-like"/>
    <property type="match status" value="1"/>
</dbReference>
<dbReference type="GO" id="GO:0019867">
    <property type="term" value="C:outer membrane"/>
    <property type="evidence" value="ECO:0007669"/>
    <property type="project" value="TreeGrafter"/>
</dbReference>
<comment type="catalytic activity">
    <reaction evidence="1">
        <text>Hydrolyzes the link between N-acetylmuramoyl residues and L-amino acid residues in certain cell-wall glycopeptides.</text>
        <dbReference type="EC" id="3.5.1.28"/>
    </reaction>
</comment>
<dbReference type="RefSeq" id="WP_027704689.1">
    <property type="nucleotide sequence ID" value="NZ_AP018933.1"/>
</dbReference>
<evidence type="ECO:0000256" key="2">
    <source>
        <dbReference type="ARBA" id="ARBA00007553"/>
    </source>
</evidence>
<sequence length="262" mass="29577">MNITDYPIDSQHYRSTTTQDERIRFLILHYTAENFSQSMTNLANDAATVSVHYVIPDPDEVTYLQAGFSGNRIFALVDEDRRAWHAGVNQWQGRTNLNDTSIGIEIVNQASGNTDGAMTFPPFSEQQIQMTIALCKDILSRHPTITARQVLAHADIAWARRRDPGPAFPWQRLYEAGIGAWPDAADVTAFTQRFEREGLPSDDDMKTSFSRYGYSVPSGLSSSDYTMLVVCFQMHFRPARYDGRVDTETAAILYALLKKYVS</sequence>
<reference evidence="7 8" key="1">
    <citation type="submission" date="2018-09" db="EMBL/GenBank/DDBJ databases">
        <title>Zymobacter palmae IAM14233 (=T109) whole genome analysis.</title>
        <authorList>
            <person name="Yanase H."/>
        </authorList>
    </citation>
    <scope>NUCLEOTIDE SEQUENCE [LARGE SCALE GENOMIC DNA]</scope>
    <source>
        <strain evidence="7 8">IAM14233</strain>
    </source>
</reference>
<dbReference type="SUPFAM" id="SSF55846">
    <property type="entry name" value="N-acetylmuramoyl-L-alanine amidase-like"/>
    <property type="match status" value="1"/>
</dbReference>
<dbReference type="Gene3D" id="1.10.101.10">
    <property type="entry name" value="PGBD-like superfamily/PGBD"/>
    <property type="match status" value="1"/>
</dbReference>
<evidence type="ECO:0000256" key="3">
    <source>
        <dbReference type="ARBA" id="ARBA00011901"/>
    </source>
</evidence>
<dbReference type="GO" id="GO:0071555">
    <property type="term" value="P:cell wall organization"/>
    <property type="evidence" value="ECO:0007669"/>
    <property type="project" value="UniProtKB-KW"/>
</dbReference>
<keyword evidence="4" id="KW-0378">Hydrolase</keyword>
<name>A0A348HGI1_9GAMM</name>
<dbReference type="AlphaFoldDB" id="A0A348HGI1"/>
<dbReference type="SMART" id="SM00644">
    <property type="entry name" value="Ami_2"/>
    <property type="match status" value="1"/>
</dbReference>
<dbReference type="InterPro" id="IPR002502">
    <property type="entry name" value="Amidase_domain"/>
</dbReference>
<dbReference type="STRING" id="1123510.GCA_000620025_01148"/>
<dbReference type="EC" id="3.5.1.28" evidence="3"/>
<dbReference type="Pfam" id="PF01510">
    <property type="entry name" value="Amidase_2"/>
    <property type="match status" value="1"/>
</dbReference>
<evidence type="ECO:0000259" key="6">
    <source>
        <dbReference type="SMART" id="SM00644"/>
    </source>
</evidence>
<evidence type="ECO:0000256" key="1">
    <source>
        <dbReference type="ARBA" id="ARBA00001561"/>
    </source>
</evidence>
<evidence type="ECO:0000256" key="4">
    <source>
        <dbReference type="ARBA" id="ARBA00022801"/>
    </source>
</evidence>
<gene>
    <name evidence="7" type="ORF">ZBT109_1987</name>
</gene>
<evidence type="ECO:0000256" key="5">
    <source>
        <dbReference type="ARBA" id="ARBA00023316"/>
    </source>
</evidence>
<comment type="similarity">
    <text evidence="2">Belongs to the N-acetylmuramoyl-L-alanine amidase 2 family.</text>
</comment>
<dbReference type="InterPro" id="IPR036366">
    <property type="entry name" value="PGBDSf"/>
</dbReference>
<evidence type="ECO:0000313" key="7">
    <source>
        <dbReference type="EMBL" id="BBG30733.1"/>
    </source>
</evidence>
<dbReference type="Gene3D" id="3.40.80.10">
    <property type="entry name" value="Peptidoglycan recognition protein-like"/>
    <property type="match status" value="1"/>
</dbReference>
<dbReference type="EMBL" id="AP018933">
    <property type="protein sequence ID" value="BBG30733.1"/>
    <property type="molecule type" value="Genomic_DNA"/>
</dbReference>
<dbReference type="KEGG" id="zpl:ZBT109_1987"/>
<feature type="domain" description="N-acetylmuramoyl-L-alanine amidase" evidence="6">
    <location>
        <begin position="11"/>
        <end position="165"/>
    </location>
</feature>
<dbReference type="GO" id="GO:0008745">
    <property type="term" value="F:N-acetylmuramoyl-L-alanine amidase activity"/>
    <property type="evidence" value="ECO:0007669"/>
    <property type="project" value="UniProtKB-EC"/>
</dbReference>
<accession>A0A348HGI1</accession>
<dbReference type="Proteomes" id="UP000267342">
    <property type="component" value="Chromosome"/>
</dbReference>
<proteinExistence type="inferred from homology"/>
<dbReference type="InterPro" id="IPR036505">
    <property type="entry name" value="Amidase/PGRP_sf"/>
</dbReference>
<evidence type="ECO:0000313" key="8">
    <source>
        <dbReference type="Proteomes" id="UP000267342"/>
    </source>
</evidence>
<dbReference type="GO" id="GO:0009253">
    <property type="term" value="P:peptidoglycan catabolic process"/>
    <property type="evidence" value="ECO:0007669"/>
    <property type="project" value="InterPro"/>
</dbReference>
<dbReference type="GO" id="GO:0009254">
    <property type="term" value="P:peptidoglycan turnover"/>
    <property type="evidence" value="ECO:0007669"/>
    <property type="project" value="TreeGrafter"/>
</dbReference>
<dbReference type="InterPro" id="IPR036365">
    <property type="entry name" value="PGBD-like_sf"/>
</dbReference>
<dbReference type="CDD" id="cd06583">
    <property type="entry name" value="PGRP"/>
    <property type="match status" value="1"/>
</dbReference>
<protein>
    <recommendedName>
        <fullName evidence="3">N-acetylmuramoyl-L-alanine amidase</fullName>
        <ecNumber evidence="3">3.5.1.28</ecNumber>
    </recommendedName>
</protein>